<keyword evidence="4 7" id="KW-0812">Transmembrane</keyword>
<proteinExistence type="inferred from homology"/>
<evidence type="ECO:0000256" key="1">
    <source>
        <dbReference type="ARBA" id="ARBA00004141"/>
    </source>
</evidence>
<dbReference type="InterPro" id="IPR002123">
    <property type="entry name" value="Plipid/glycerol_acylTrfase"/>
</dbReference>
<gene>
    <name evidence="9" type="ORF">CSSPTR1EN2_LOCUS8484</name>
</gene>
<dbReference type="Proteomes" id="UP001497512">
    <property type="component" value="Chromosome 15"/>
</dbReference>
<feature type="transmembrane region" description="Helical" evidence="7">
    <location>
        <begin position="76"/>
        <end position="103"/>
    </location>
</feature>
<sequence length="614" mass="67069">MRCSGEQKPAQQQQQRHSMFMARSLSRRRCSSTAAGDVPARKFTDVEGCCLDAREEQTVVSEIFGSLLRGRSTLPYFMLVAFEACGICRFALLLLFSPVYYFLNSCVSESSATRMLIFLTFAGLKVRKIESVARAILPKFFSEDVHPVAWHLFSSFGKRYVLTSAPSIMVESFARDFLGADTVIGTEIQATKSGIATGFVKFPGVLARVVKRNALKAAWKGSNAPDVGVGVCKNDFSFLSLCKEGYVVVPTSGNSTVPKPLSREKFAKTIVFHDGRLVQRPTPFLALVILLWMPVGFFLAVLRIAAGVFPMRWARTLVTILGVRLVIKGRVPPAAASSSKPRAVLQAEEKNGRMIKQQQRGSGVLFVCSHRSLLDPIFLSVALGRRITAVTYSISRFSKLIAPIKTVALTRNREQDASNIRKLLAEGDLAICPEGTTCREPFLLRFSSLFAELTDQITPVAMNCRMSMFHGTTATGWKCMDPFFFFMNPRPVYEVTFLPQLPLHLTCAAGKSPHEVANCTQQLLAGTLGFECTNFTRKDKYRMLAGHDGSVVTVPAAATHAKPASTAPAAPAAHSITLAQCDQTCRSSLVVAASCSSSQKCMVLAGAQVQQDIA</sequence>
<evidence type="ECO:0000256" key="7">
    <source>
        <dbReference type="SAM" id="Phobius"/>
    </source>
</evidence>
<dbReference type="SUPFAM" id="SSF69593">
    <property type="entry name" value="Glycerol-3-phosphate (1)-acyltransferase"/>
    <property type="match status" value="1"/>
</dbReference>
<dbReference type="InterPro" id="IPR023214">
    <property type="entry name" value="HAD_sf"/>
</dbReference>
<dbReference type="InterPro" id="IPR056462">
    <property type="entry name" value="HAD_RAM2/GPAT1-8"/>
</dbReference>
<evidence type="ECO:0000259" key="8">
    <source>
        <dbReference type="SMART" id="SM00563"/>
    </source>
</evidence>
<feature type="transmembrane region" description="Helical" evidence="7">
    <location>
        <begin position="284"/>
        <end position="306"/>
    </location>
</feature>
<keyword evidence="10" id="KW-1185">Reference proteome</keyword>
<name>A0ABP0TWD5_9BRYO</name>
<evidence type="ECO:0000256" key="2">
    <source>
        <dbReference type="ARBA" id="ARBA00007937"/>
    </source>
</evidence>
<dbReference type="Pfam" id="PF23270">
    <property type="entry name" value="HAD_RAM2_N"/>
    <property type="match status" value="1"/>
</dbReference>
<comment type="similarity">
    <text evidence="2">Belongs to the GPAT/DAPAT family.</text>
</comment>
<evidence type="ECO:0000256" key="6">
    <source>
        <dbReference type="ARBA" id="ARBA00023136"/>
    </source>
</evidence>
<dbReference type="PANTHER" id="PTHR15486">
    <property type="entry name" value="ANCIENT UBIQUITOUS PROTEIN"/>
    <property type="match status" value="1"/>
</dbReference>
<dbReference type="SMART" id="SM00563">
    <property type="entry name" value="PlsC"/>
    <property type="match status" value="1"/>
</dbReference>
<evidence type="ECO:0000256" key="3">
    <source>
        <dbReference type="ARBA" id="ARBA00022679"/>
    </source>
</evidence>
<evidence type="ECO:0000313" key="10">
    <source>
        <dbReference type="Proteomes" id="UP001497512"/>
    </source>
</evidence>
<keyword evidence="3" id="KW-0808">Transferase</keyword>
<keyword evidence="5 7" id="KW-1133">Transmembrane helix</keyword>
<feature type="domain" description="Phospholipid/glycerol acyltransferase" evidence="8">
    <location>
        <begin position="364"/>
        <end position="465"/>
    </location>
</feature>
<dbReference type="CDD" id="cd06551">
    <property type="entry name" value="LPLAT"/>
    <property type="match status" value="1"/>
</dbReference>
<dbReference type="PANTHER" id="PTHR15486:SF96">
    <property type="entry name" value="LIPID DROPLET-REGULATING VLDL ASSEMBLY FACTOR AUP1"/>
    <property type="match status" value="1"/>
</dbReference>
<evidence type="ECO:0000256" key="4">
    <source>
        <dbReference type="ARBA" id="ARBA00022692"/>
    </source>
</evidence>
<evidence type="ECO:0000256" key="5">
    <source>
        <dbReference type="ARBA" id="ARBA00022989"/>
    </source>
</evidence>
<protein>
    <recommendedName>
        <fullName evidence="8">Phospholipid/glycerol acyltransferase domain-containing protein</fullName>
    </recommendedName>
</protein>
<comment type="subcellular location">
    <subcellularLocation>
        <location evidence="1">Membrane</location>
        <topology evidence="1">Multi-pass membrane protein</topology>
    </subcellularLocation>
</comment>
<dbReference type="Gene3D" id="3.40.50.1000">
    <property type="entry name" value="HAD superfamily/HAD-like"/>
    <property type="match status" value="1"/>
</dbReference>
<dbReference type="EMBL" id="OZ019907">
    <property type="protein sequence ID" value="CAK9206709.1"/>
    <property type="molecule type" value="Genomic_DNA"/>
</dbReference>
<keyword evidence="6 7" id="KW-0472">Membrane</keyword>
<organism evidence="9 10">
    <name type="scientific">Sphagnum troendelagicum</name>
    <dbReference type="NCBI Taxonomy" id="128251"/>
    <lineage>
        <taxon>Eukaryota</taxon>
        <taxon>Viridiplantae</taxon>
        <taxon>Streptophyta</taxon>
        <taxon>Embryophyta</taxon>
        <taxon>Bryophyta</taxon>
        <taxon>Sphagnophytina</taxon>
        <taxon>Sphagnopsida</taxon>
        <taxon>Sphagnales</taxon>
        <taxon>Sphagnaceae</taxon>
        <taxon>Sphagnum</taxon>
    </lineage>
</organism>
<accession>A0ABP0TWD5</accession>
<evidence type="ECO:0000313" key="9">
    <source>
        <dbReference type="EMBL" id="CAK9206709.1"/>
    </source>
</evidence>
<reference evidence="9" key="1">
    <citation type="submission" date="2024-02" db="EMBL/GenBank/DDBJ databases">
        <authorList>
            <consortium name="ELIXIR-Norway"/>
            <consortium name="Elixir Norway"/>
        </authorList>
    </citation>
    <scope>NUCLEOTIDE SEQUENCE</scope>
</reference>
<dbReference type="Pfam" id="PF01553">
    <property type="entry name" value="Acyltransferase"/>
    <property type="match status" value="1"/>
</dbReference>